<evidence type="ECO:0000313" key="2">
    <source>
        <dbReference type="Proteomes" id="UP000516412"/>
    </source>
</evidence>
<name>A0A7H1MAG6_9NEIS</name>
<protein>
    <submittedName>
        <fullName evidence="1">Uncharacterized protein</fullName>
    </submittedName>
</protein>
<reference evidence="1" key="1">
    <citation type="submission" date="2024-06" db="EMBL/GenBank/DDBJ databases">
        <title>Complete Genome Sequence of mouse commensal type strain Neisseria musculi.</title>
        <authorList>
            <person name="Thapa E."/>
            <person name="Aluvathingal J."/>
            <person name="Nadendla S."/>
            <person name="Mehta A."/>
            <person name="Tettelin H."/>
            <person name="Weyand N.J."/>
        </authorList>
    </citation>
    <scope>NUCLEOTIDE SEQUENCE</scope>
    <source>
        <strain evidence="1">NW831</strain>
    </source>
</reference>
<dbReference type="Proteomes" id="UP000516412">
    <property type="component" value="Chromosome"/>
</dbReference>
<dbReference type="EMBL" id="CP060414">
    <property type="protein sequence ID" value="QNT58631.1"/>
    <property type="molecule type" value="Genomic_DNA"/>
</dbReference>
<dbReference type="KEGG" id="nmus:H7A79_2697"/>
<gene>
    <name evidence="1" type="ORF">H7A79_2697</name>
</gene>
<sequence>MHNVAGLKISAAVEYVARQAEQGLLSEPLAGFAVMPLERLVAQAQVKTKKKRVLHEIVEYWLRAWCNPNKWPLPMSYRV</sequence>
<keyword evidence="2" id="KW-1185">Reference proteome</keyword>
<evidence type="ECO:0000313" key="1">
    <source>
        <dbReference type="EMBL" id="QNT58631.1"/>
    </source>
</evidence>
<dbReference type="AlphaFoldDB" id="A0A7H1MAG6"/>
<accession>A0A7H1MAG6</accession>
<proteinExistence type="predicted"/>
<organism evidence="1 2">
    <name type="scientific">Neisseria musculi</name>
    <dbReference type="NCBI Taxonomy" id="1815583"/>
    <lineage>
        <taxon>Bacteria</taxon>
        <taxon>Pseudomonadati</taxon>
        <taxon>Pseudomonadota</taxon>
        <taxon>Betaproteobacteria</taxon>
        <taxon>Neisseriales</taxon>
        <taxon>Neisseriaceae</taxon>
        <taxon>Neisseria</taxon>
    </lineage>
</organism>